<evidence type="ECO:0000256" key="5">
    <source>
        <dbReference type="RuleBase" id="RU362092"/>
    </source>
</evidence>
<evidence type="ECO:0000256" key="2">
    <source>
        <dbReference type="ARBA" id="ARBA00023029"/>
    </source>
</evidence>
<dbReference type="Pfam" id="PF23546">
    <property type="entry name" value="Zn_ribbon_TOP3B"/>
    <property type="match status" value="1"/>
</dbReference>
<dbReference type="FunFam" id="1.10.290.10:FF:000001">
    <property type="entry name" value="DNA topoisomerase"/>
    <property type="match status" value="1"/>
</dbReference>
<dbReference type="GO" id="GO:0005634">
    <property type="term" value="C:nucleus"/>
    <property type="evidence" value="ECO:0007669"/>
    <property type="project" value="TreeGrafter"/>
</dbReference>
<evidence type="ECO:0000313" key="8">
    <source>
        <dbReference type="EMBL" id="KAJ7334552.1"/>
    </source>
</evidence>
<dbReference type="EC" id="5.6.2.1" evidence="5"/>
<organism evidence="8 9">
    <name type="scientific">Desmophyllum pertusum</name>
    <dbReference type="NCBI Taxonomy" id="174260"/>
    <lineage>
        <taxon>Eukaryota</taxon>
        <taxon>Metazoa</taxon>
        <taxon>Cnidaria</taxon>
        <taxon>Anthozoa</taxon>
        <taxon>Hexacorallia</taxon>
        <taxon>Scleractinia</taxon>
        <taxon>Caryophylliina</taxon>
        <taxon>Caryophylliidae</taxon>
        <taxon>Desmophyllum</taxon>
    </lineage>
</organism>
<dbReference type="PANTHER" id="PTHR11390:SF20">
    <property type="entry name" value="DNA TOPOISOMERASE 3-BETA-1"/>
    <property type="match status" value="1"/>
</dbReference>
<evidence type="ECO:0000259" key="7">
    <source>
        <dbReference type="PROSITE" id="PS52039"/>
    </source>
</evidence>
<comment type="catalytic activity">
    <reaction evidence="5">
        <text>ATP-independent breakage of single-stranded DNA, followed by passage and rejoining.</text>
        <dbReference type="EC" id="5.6.2.1"/>
    </reaction>
</comment>
<evidence type="ECO:0000256" key="6">
    <source>
        <dbReference type="SAM" id="MobiDB-lite"/>
    </source>
</evidence>
<dbReference type="InterPro" id="IPR000380">
    <property type="entry name" value="Topo_IA"/>
</dbReference>
<dbReference type="PROSITE" id="PS52039">
    <property type="entry name" value="TOPO_IA_2"/>
    <property type="match status" value="1"/>
</dbReference>
<proteinExistence type="inferred from homology"/>
<dbReference type="PANTHER" id="PTHR11390">
    <property type="entry name" value="PROKARYOTIC DNA TOPOISOMERASE"/>
    <property type="match status" value="1"/>
</dbReference>
<dbReference type="Pfam" id="PF01131">
    <property type="entry name" value="Topoisom_bac"/>
    <property type="match status" value="1"/>
</dbReference>
<dbReference type="SUPFAM" id="SSF56712">
    <property type="entry name" value="Prokaryotic type I DNA topoisomerase"/>
    <property type="match status" value="1"/>
</dbReference>
<keyword evidence="9" id="KW-1185">Reference proteome</keyword>
<dbReference type="InterPro" id="IPR056452">
    <property type="entry name" value="Zn_ribbon_TOP3B"/>
</dbReference>
<keyword evidence="2 5" id="KW-0799">Topoisomerase</keyword>
<evidence type="ECO:0000256" key="1">
    <source>
        <dbReference type="ARBA" id="ARBA00009446"/>
    </source>
</evidence>
<dbReference type="InterPro" id="IPR003602">
    <property type="entry name" value="Topo_IA_DNA-bd_dom"/>
</dbReference>
<evidence type="ECO:0000256" key="4">
    <source>
        <dbReference type="ARBA" id="ARBA00023235"/>
    </source>
</evidence>
<keyword evidence="3 5" id="KW-0238">DNA-binding</keyword>
<reference evidence="8" key="1">
    <citation type="submission" date="2023-01" db="EMBL/GenBank/DDBJ databases">
        <title>Genome assembly of the deep-sea coral Lophelia pertusa.</title>
        <authorList>
            <person name="Herrera S."/>
            <person name="Cordes E."/>
        </authorList>
    </citation>
    <scope>NUCLEOTIDE SEQUENCE</scope>
    <source>
        <strain evidence="8">USNM1676648</strain>
        <tissue evidence="8">Polyp</tissue>
    </source>
</reference>
<evidence type="ECO:0000256" key="3">
    <source>
        <dbReference type="ARBA" id="ARBA00023125"/>
    </source>
</evidence>
<comment type="similarity">
    <text evidence="1 5">Belongs to the type IA topoisomerase family.</text>
</comment>
<dbReference type="EMBL" id="MU827784">
    <property type="protein sequence ID" value="KAJ7334552.1"/>
    <property type="molecule type" value="Genomic_DNA"/>
</dbReference>
<feature type="compositionally biased region" description="Basic residues" evidence="6">
    <location>
        <begin position="466"/>
        <end position="493"/>
    </location>
</feature>
<dbReference type="GO" id="GO:0006265">
    <property type="term" value="P:DNA topological change"/>
    <property type="evidence" value="ECO:0007669"/>
    <property type="project" value="InterPro"/>
</dbReference>
<gene>
    <name evidence="8" type="primary">TOP3B_2</name>
    <name evidence="8" type="ORF">OS493_014876</name>
</gene>
<feature type="domain" description="Topo IA-type catalytic" evidence="7">
    <location>
        <begin position="1"/>
        <end position="325"/>
    </location>
</feature>
<dbReference type="InterPro" id="IPR023405">
    <property type="entry name" value="Topo_IA_core_domain"/>
</dbReference>
<comment type="caution">
    <text evidence="8">The sequence shown here is derived from an EMBL/GenBank/DDBJ whole genome shotgun (WGS) entry which is preliminary data.</text>
</comment>
<dbReference type="GO" id="GO:0006310">
    <property type="term" value="P:DNA recombination"/>
    <property type="evidence" value="ECO:0007669"/>
    <property type="project" value="TreeGrafter"/>
</dbReference>
<protein>
    <recommendedName>
        <fullName evidence="5">DNA topoisomerase</fullName>
        <ecNumber evidence="5">5.6.2.1</ecNumber>
    </recommendedName>
</protein>
<name>A0A9X0CFI0_9CNID</name>
<dbReference type="GO" id="GO:0003917">
    <property type="term" value="F:DNA topoisomerase type I (single strand cut, ATP-independent) activity"/>
    <property type="evidence" value="ECO:0007669"/>
    <property type="project" value="UniProtKB-EC"/>
</dbReference>
<dbReference type="Gene3D" id="1.10.290.10">
    <property type="entry name" value="Topoisomerase I, domain 4"/>
    <property type="match status" value="1"/>
</dbReference>
<dbReference type="AlphaFoldDB" id="A0A9X0CFI0"/>
<comment type="function">
    <text evidence="5">Introduces a single-strand break via transesterification at a target site in duplex DNA. Releases the supercoiling and torsional tension of DNA introduced during the DNA replication and transcription by transiently cleaving and rejoining one strand of the DNA duplex. The scissile phosphodiester is attacked by the catalytic tyrosine of the enzyme, resulting in the formation of a DNA-(5'-phosphotyrosyl)-enzyme intermediate and the expulsion of a 3'-OH DNA strand.</text>
</comment>
<dbReference type="InterPro" id="IPR023406">
    <property type="entry name" value="Topo_IA_AS"/>
</dbReference>
<dbReference type="InterPro" id="IPR013824">
    <property type="entry name" value="Topo_IA_cen_sub1"/>
</dbReference>
<dbReference type="PROSITE" id="PS00396">
    <property type="entry name" value="TOPO_IA_1"/>
    <property type="match status" value="1"/>
</dbReference>
<dbReference type="GO" id="GO:0006281">
    <property type="term" value="P:DNA repair"/>
    <property type="evidence" value="ECO:0007669"/>
    <property type="project" value="TreeGrafter"/>
</dbReference>
<dbReference type="InterPro" id="IPR013497">
    <property type="entry name" value="Topo_IA_cen"/>
</dbReference>
<evidence type="ECO:0000313" key="9">
    <source>
        <dbReference type="Proteomes" id="UP001163046"/>
    </source>
</evidence>
<feature type="region of interest" description="Disordered" evidence="6">
    <location>
        <begin position="466"/>
        <end position="507"/>
    </location>
</feature>
<dbReference type="Proteomes" id="UP001163046">
    <property type="component" value="Unassembled WGS sequence"/>
</dbReference>
<accession>A0A9X0CFI0</accession>
<dbReference type="SMART" id="SM00437">
    <property type="entry name" value="TOP1Ac"/>
    <property type="match status" value="1"/>
</dbReference>
<dbReference type="InterPro" id="IPR013826">
    <property type="entry name" value="Topo_IA_cen_sub3"/>
</dbReference>
<sequence>MALNTIEMLRMASSGLNIGPQHCMQTAERLYTQGYISYPRTETTHYPENFDLKGTLKQQQTNSNWGSSVRELLELGINKPRKGHDAGDHPPITPMRSASEAELGGDAWRLYEFITRSFIASISYDCKYLQTTVKFAVGQETFSFTESELITLMEKHGIGTDASISVHINNICERNYVQVLGGRKLQPTTLGIVLVHGYQKIDAQLVLPTMRSAVEQQLNLIAHGKAEFDSVLQHATGIFTRKFVYFVQTITSMDELFEVSFTPLKDTGKPLSRCGKCNRFMKYINAKPTRLHCAQCDETYSLPQNGSIKLYKELKCPLDEFELVLWSTGGKGKSTPVCPYCYNHPPFPEMRKGMGCNQCTHPTCGHSEVSLGIADCTECEDGGLVLDPTSAPKWRLACNKCNLVVHIFEDAFRVSATDQECECGTTLLNVDFNRTKSPLPGDKTQHLGCLFCDPLLTPLVKMSHAASRHPMYRGGRGRGGRRGRGSRGGKGRGRPKDKMSQLASYFV</sequence>
<dbReference type="GO" id="GO:0003677">
    <property type="term" value="F:DNA binding"/>
    <property type="evidence" value="ECO:0007669"/>
    <property type="project" value="UniProtKB-KW"/>
</dbReference>
<dbReference type="Gene3D" id="1.10.460.10">
    <property type="entry name" value="Topoisomerase I, domain 2"/>
    <property type="match status" value="1"/>
</dbReference>
<keyword evidence="4 5" id="KW-0413">Isomerase</keyword>
<dbReference type="OrthoDB" id="430051at2759"/>